<dbReference type="GO" id="GO:0005634">
    <property type="term" value="C:nucleus"/>
    <property type="evidence" value="ECO:0007669"/>
    <property type="project" value="UniProtKB-SubCell"/>
</dbReference>
<evidence type="ECO:0000313" key="16">
    <source>
        <dbReference type="Proteomes" id="UP000729913"/>
    </source>
</evidence>
<keyword evidence="6" id="KW-0832">Ubl conjugation</keyword>
<dbReference type="EMBL" id="JAAOIC020000054">
    <property type="protein sequence ID" value="KAG8035667.1"/>
    <property type="molecule type" value="Genomic_DNA"/>
</dbReference>
<evidence type="ECO:0000256" key="6">
    <source>
        <dbReference type="ARBA" id="ARBA00022843"/>
    </source>
</evidence>
<keyword evidence="10" id="KW-0539">Nucleus</keyword>
<sequence length="1201" mass="135631">MVHKRLFACTTVLYYKEQLANTPSRKCGIDADKELSYRQQAANFIQDMGQRLVVTQLCINTAIVYMHRFYVFHSLSQFHRNSIASAALFLAAKVEEQPRKLEHVIKVAHMCLHRDTSPLDVRSEAYQSEAHDLVFNENVLLQTLGFDVAIDHPHTHVVRCCHLVKASKDLAQTSYFMASNSLHLTTMCLQYKPTVVACFCIHLACKWSNWEIPQSNEGKSWFWYVDRSVTSELLAQLTAEFLHIFDKCPSRLKKKIMSISERQSPSMHHPSLPNSPFDVEPRRVAAVDDGGPSFQSARPYPAEEDKKKPASQPSSARPPTDYREYRDKKERERLEREKLSQSTGSLPQDKHHHPHHHKPSVPGPLLSGASSSMSLAPGSGTPISKHMVPQKAAVHHNHHHHHHHRPDLKLQQKHSSSAPRDSGSFRQRIPRDYQQPPNYSQHQLANNHAAAPKDSNPLLGDAVDPAAPDASHLDKSSSNNNHSARPALFDKRSFDPRHKIVDHRKEDQKNSQFPNPPPPKYPEHIRSNDRLSRKLPELEQRSEEVRKLIEKPLPIPKPRAEIHKEEYIANMLKQSHNPNKLAHNSRIFPHDLSKQPQPGLVKPQVHQQQQLQQQQQQQQLIHQHPHMSLIFKEKNGIQMNPNLAINDDKIDKRKHDELTQVPLIKHKSLFSPDKITPPQDLNLNQRKFLNKKTPPASSSKLIKQELNQDVLDLNTQSLFSMSPELNLKRELPQEQKIKSEENNLEKKPRMGDIKPEKLPIFEAELLFNGPSLKTESDLSPMKSAQGISALLQEPLAPMPSLLQTLSSDEGIFSQVSGPVEASQNFQDLPSGQKPTALGSSQPNISQEEPFVSTVDISLFSSPVVSSQVPIVVPAAPETPGAVSKKQENHHKSEKKKKKEKHKHKDKDKDKEKSKDKHKHKHKDKDKHRDKEKDKEKEKSKDGGVDKRDKHDDSVTAPIRITIPKDKLNLVDTPDGKKKSPSAGIKIKIPKERLKNKEAPAAGHQGPLKIKIRTNATASGQPEGYNIENRKRERGDDANQPPAKKFHGQSGQVGQVGQPGQAAQAGQPQRGSDRQNGRHYSSSNNKVRGDGNCIGQQLSQRCPTRTEHDSESKFIQPFYHNPYFFTNFPPPVFNGYFCDPNFYFQYSQVNLYSQGSFSGNSLGSIDTSVPPPNFFKGQALPPLPDHPPEPLPPPPPPPENSE</sequence>
<dbReference type="OrthoDB" id="25002at2759"/>
<keyword evidence="7" id="KW-0805">Transcription regulation</keyword>
<dbReference type="FunFam" id="1.10.472.10:FF:000009">
    <property type="entry name" value="cyclin-T2 isoform X1"/>
    <property type="match status" value="1"/>
</dbReference>
<protein>
    <recommendedName>
        <fullName evidence="14">Cyclin-like domain-containing protein</fullName>
    </recommendedName>
</protein>
<dbReference type="Pfam" id="PF21797">
    <property type="entry name" value="CycT2-like_C"/>
    <property type="match status" value="1"/>
</dbReference>
<feature type="compositionally biased region" description="Polar residues" evidence="13">
    <location>
        <begin position="814"/>
        <end position="846"/>
    </location>
</feature>
<feature type="compositionally biased region" description="Basic residues" evidence="13">
    <location>
        <begin position="350"/>
        <end position="359"/>
    </location>
</feature>
<feature type="compositionally biased region" description="Basic and acidic residues" evidence="13">
    <location>
        <begin position="521"/>
        <end position="539"/>
    </location>
</feature>
<evidence type="ECO:0000256" key="13">
    <source>
        <dbReference type="SAM" id="MobiDB-lite"/>
    </source>
</evidence>
<accession>A0A8J5QU40</accession>
<reference evidence="15" key="1">
    <citation type="submission" date="2020-03" db="EMBL/GenBank/DDBJ databases">
        <authorList>
            <person name="Chebbi M.A."/>
            <person name="Drezen J.M."/>
        </authorList>
    </citation>
    <scope>NUCLEOTIDE SEQUENCE</scope>
    <source>
        <tissue evidence="15">Whole body</tissue>
    </source>
</reference>
<keyword evidence="11" id="KW-0131">Cell cycle</keyword>
<dbReference type="InterPro" id="IPR006671">
    <property type="entry name" value="Cyclin_N"/>
</dbReference>
<feature type="compositionally biased region" description="Low complexity" evidence="13">
    <location>
        <begin position="1047"/>
        <end position="1069"/>
    </location>
</feature>
<keyword evidence="9" id="KW-0804">Transcription</keyword>
<evidence type="ECO:0000256" key="2">
    <source>
        <dbReference type="ARBA" id="ARBA00008638"/>
    </source>
</evidence>
<keyword evidence="5" id="KW-0132">Cell division</keyword>
<reference evidence="15" key="2">
    <citation type="submission" date="2021-04" db="EMBL/GenBank/DDBJ databases">
        <title>Genome-wide patterns of bracovirus chromosomal integration into multiple host tissues during parasitism.</title>
        <authorList>
            <person name="Chebbi M.A.C."/>
        </authorList>
    </citation>
    <scope>NUCLEOTIDE SEQUENCE</scope>
    <source>
        <tissue evidence="15">Whole body</tissue>
    </source>
</reference>
<evidence type="ECO:0000256" key="3">
    <source>
        <dbReference type="ARBA" id="ARBA00022499"/>
    </source>
</evidence>
<evidence type="ECO:0000256" key="5">
    <source>
        <dbReference type="ARBA" id="ARBA00022618"/>
    </source>
</evidence>
<gene>
    <name evidence="15" type="ORF">G9C98_001095</name>
</gene>
<feature type="region of interest" description="Disordered" evidence="13">
    <location>
        <begin position="875"/>
        <end position="1107"/>
    </location>
</feature>
<dbReference type="InterPro" id="IPR043198">
    <property type="entry name" value="Cyclin/Ssn8"/>
</dbReference>
<keyword evidence="16" id="KW-1185">Reference proteome</keyword>
<feature type="compositionally biased region" description="Basic and acidic residues" evidence="13">
    <location>
        <begin position="962"/>
        <end position="977"/>
    </location>
</feature>
<comment type="caution">
    <text evidence="15">The sequence shown here is derived from an EMBL/GenBank/DDBJ whole genome shotgun (WGS) entry which is preliminary data.</text>
</comment>
<dbReference type="SMART" id="SM00385">
    <property type="entry name" value="CYCLIN"/>
    <property type="match status" value="1"/>
</dbReference>
<feature type="domain" description="Cyclin-like" evidence="14">
    <location>
        <begin position="43"/>
        <end position="142"/>
    </location>
</feature>
<feature type="compositionally biased region" description="Polar residues" evidence="13">
    <location>
        <begin position="435"/>
        <end position="446"/>
    </location>
</feature>
<feature type="compositionally biased region" description="Basic residues" evidence="13">
    <location>
        <begin position="393"/>
        <end position="406"/>
    </location>
</feature>
<keyword evidence="4" id="KW-0597">Phosphoprotein</keyword>
<keyword evidence="3" id="KW-1017">Isopeptide bond</keyword>
<evidence type="ECO:0000259" key="14">
    <source>
        <dbReference type="SMART" id="SM00385"/>
    </source>
</evidence>
<dbReference type="GO" id="GO:0006357">
    <property type="term" value="P:regulation of transcription by RNA polymerase II"/>
    <property type="evidence" value="ECO:0007669"/>
    <property type="project" value="InterPro"/>
</dbReference>
<evidence type="ECO:0000256" key="12">
    <source>
        <dbReference type="RuleBase" id="RU000383"/>
    </source>
</evidence>
<feature type="compositionally biased region" description="Polar residues" evidence="13">
    <location>
        <begin position="1093"/>
        <end position="1102"/>
    </location>
</feature>
<dbReference type="Pfam" id="PF00134">
    <property type="entry name" value="Cyclin_N"/>
    <property type="match status" value="1"/>
</dbReference>
<dbReference type="GO" id="GO:0051301">
    <property type="term" value="P:cell division"/>
    <property type="evidence" value="ECO:0007669"/>
    <property type="project" value="UniProtKB-KW"/>
</dbReference>
<feature type="compositionally biased region" description="Pro residues" evidence="13">
    <location>
        <begin position="1180"/>
        <end position="1201"/>
    </location>
</feature>
<dbReference type="FunFam" id="1.10.472.10:FF:000004">
    <property type="entry name" value="Cyclin T2"/>
    <property type="match status" value="1"/>
</dbReference>
<evidence type="ECO:0000256" key="7">
    <source>
        <dbReference type="ARBA" id="ARBA00023015"/>
    </source>
</evidence>
<evidence type="ECO:0000256" key="8">
    <source>
        <dbReference type="ARBA" id="ARBA00023127"/>
    </source>
</evidence>
<feature type="region of interest" description="Disordered" evidence="13">
    <location>
        <begin position="1167"/>
        <end position="1201"/>
    </location>
</feature>
<feature type="compositionally biased region" description="Basic and acidic residues" evidence="13">
    <location>
        <begin position="926"/>
        <end position="953"/>
    </location>
</feature>
<feature type="compositionally biased region" description="Low complexity" evidence="13">
    <location>
        <begin position="363"/>
        <end position="380"/>
    </location>
</feature>
<dbReference type="AlphaFoldDB" id="A0A8J5QU40"/>
<feature type="compositionally biased region" description="Basic and acidic residues" evidence="13">
    <location>
        <begin position="488"/>
        <end position="509"/>
    </location>
</feature>
<feature type="compositionally biased region" description="Basic residues" evidence="13">
    <location>
        <begin position="891"/>
        <end position="905"/>
    </location>
</feature>
<feature type="region of interest" description="Disordered" evidence="13">
    <location>
        <begin position="814"/>
        <end position="848"/>
    </location>
</feature>
<proteinExistence type="inferred from homology"/>
<feature type="region of interest" description="Disordered" evidence="13">
    <location>
        <begin position="259"/>
        <end position="539"/>
    </location>
</feature>
<evidence type="ECO:0000256" key="1">
    <source>
        <dbReference type="ARBA" id="ARBA00004123"/>
    </source>
</evidence>
<evidence type="ECO:0000256" key="4">
    <source>
        <dbReference type="ARBA" id="ARBA00022553"/>
    </source>
</evidence>
<name>A0A8J5QU40_9HYME</name>
<dbReference type="Proteomes" id="UP000729913">
    <property type="component" value="Unassembled WGS sequence"/>
</dbReference>
<comment type="similarity">
    <text evidence="2">Belongs to the cyclin family. Cyclin C subfamily.</text>
</comment>
<evidence type="ECO:0000256" key="11">
    <source>
        <dbReference type="ARBA" id="ARBA00023306"/>
    </source>
</evidence>
<feature type="compositionally biased region" description="Basic and acidic residues" evidence="13">
    <location>
        <begin position="320"/>
        <end position="339"/>
    </location>
</feature>
<dbReference type="GO" id="GO:0016538">
    <property type="term" value="F:cyclin-dependent protein serine/threonine kinase regulator activity"/>
    <property type="evidence" value="ECO:0007669"/>
    <property type="project" value="InterPro"/>
</dbReference>
<comment type="subcellular location">
    <subcellularLocation>
        <location evidence="1">Nucleus</location>
    </subcellularLocation>
</comment>
<keyword evidence="8 12" id="KW-0195">Cyclin</keyword>
<evidence type="ECO:0000256" key="10">
    <source>
        <dbReference type="ARBA" id="ARBA00023242"/>
    </source>
</evidence>
<dbReference type="CDD" id="cd20538">
    <property type="entry name" value="CYCLIN_CCNT_rpt1"/>
    <property type="match status" value="1"/>
</dbReference>
<dbReference type="InterPro" id="IPR013763">
    <property type="entry name" value="Cyclin-like_dom"/>
</dbReference>
<evidence type="ECO:0000313" key="15">
    <source>
        <dbReference type="EMBL" id="KAG8035667.1"/>
    </source>
</evidence>
<feature type="compositionally biased region" description="Basic residues" evidence="13">
    <location>
        <begin position="915"/>
        <end position="925"/>
    </location>
</feature>
<organism evidence="15 16">
    <name type="scientific">Cotesia typhae</name>
    <dbReference type="NCBI Taxonomy" id="2053667"/>
    <lineage>
        <taxon>Eukaryota</taxon>
        <taxon>Metazoa</taxon>
        <taxon>Ecdysozoa</taxon>
        <taxon>Arthropoda</taxon>
        <taxon>Hexapoda</taxon>
        <taxon>Insecta</taxon>
        <taxon>Pterygota</taxon>
        <taxon>Neoptera</taxon>
        <taxon>Endopterygota</taxon>
        <taxon>Hymenoptera</taxon>
        <taxon>Apocrita</taxon>
        <taxon>Ichneumonoidea</taxon>
        <taxon>Braconidae</taxon>
        <taxon>Microgastrinae</taxon>
        <taxon>Cotesia</taxon>
    </lineage>
</organism>
<feature type="compositionally biased region" description="Basic and acidic residues" evidence="13">
    <location>
        <begin position="988"/>
        <end position="997"/>
    </location>
</feature>
<evidence type="ECO:0000256" key="9">
    <source>
        <dbReference type="ARBA" id="ARBA00023163"/>
    </source>
</evidence>
<dbReference type="PANTHER" id="PTHR10026">
    <property type="entry name" value="CYCLIN"/>
    <property type="match status" value="1"/>
</dbReference>
<feature type="compositionally biased region" description="Basic and acidic residues" evidence="13">
    <location>
        <begin position="1027"/>
        <end position="1036"/>
    </location>
</feature>